<keyword evidence="3" id="KW-1185">Reference proteome</keyword>
<comment type="caution">
    <text evidence="2">The sequence shown here is derived from an EMBL/GenBank/DDBJ whole genome shotgun (WGS) entry which is preliminary data.</text>
</comment>
<proteinExistence type="predicted"/>
<dbReference type="AlphaFoldDB" id="A0A7X0ZHI1"/>
<gene>
    <name evidence="1" type="ORF">HB839_01675</name>
    <name evidence="2" type="ORF">HCB47_04050</name>
</gene>
<sequence>MDTKNHIDATLIFLDSIKERPGMYLSNYNVFSNVSDFINGYILALYSIDNKIFNLKNISLWYGRNYYPQATNIIISSNIQNKYPTKNDNELIEIYIDYLVEYFNSFKK</sequence>
<dbReference type="Proteomes" id="UP000518829">
    <property type="component" value="Unassembled WGS sequence"/>
</dbReference>
<protein>
    <submittedName>
        <fullName evidence="2">Uncharacterized protein</fullName>
    </submittedName>
</protein>
<reference evidence="3 4" key="1">
    <citation type="submission" date="2020-03" db="EMBL/GenBank/DDBJ databases">
        <title>Soil Listeria distribution.</title>
        <authorList>
            <person name="Liao J."/>
            <person name="Wiedmann M."/>
        </authorList>
    </citation>
    <scope>NUCLEOTIDE SEQUENCE [LARGE SCALE GENOMIC DNA]</scope>
    <source>
        <strain evidence="2 4">FSL L7-0072</strain>
        <strain evidence="1 3">FSL L7-1699</strain>
    </source>
</reference>
<evidence type="ECO:0000313" key="3">
    <source>
        <dbReference type="Proteomes" id="UP000518829"/>
    </source>
</evidence>
<evidence type="ECO:0000313" key="2">
    <source>
        <dbReference type="EMBL" id="MBC2286814.1"/>
    </source>
</evidence>
<accession>A0A7X0ZHI1</accession>
<evidence type="ECO:0000313" key="4">
    <source>
        <dbReference type="Proteomes" id="UP000558070"/>
    </source>
</evidence>
<dbReference type="Proteomes" id="UP000558070">
    <property type="component" value="Unassembled WGS sequence"/>
</dbReference>
<dbReference type="EMBL" id="JAARZO010000001">
    <property type="protein sequence ID" value="MBC2286814.1"/>
    <property type="molecule type" value="Genomic_DNA"/>
</dbReference>
<organism evidence="2 4">
    <name type="scientific">Listeria farberi</name>
    <dbReference type="NCBI Taxonomy" id="2713500"/>
    <lineage>
        <taxon>Bacteria</taxon>
        <taxon>Bacillati</taxon>
        <taxon>Bacillota</taxon>
        <taxon>Bacilli</taxon>
        <taxon>Bacillales</taxon>
        <taxon>Listeriaceae</taxon>
        <taxon>Listeria</taxon>
    </lineage>
</organism>
<dbReference type="EMBL" id="JAARPH010000001">
    <property type="protein sequence ID" value="MBC1374229.1"/>
    <property type="molecule type" value="Genomic_DNA"/>
</dbReference>
<name>A0A7X0ZHI1_9LIST</name>
<dbReference type="RefSeq" id="WP_185318724.1">
    <property type="nucleotide sequence ID" value="NZ_JAARPH010000001.1"/>
</dbReference>
<evidence type="ECO:0000313" key="1">
    <source>
        <dbReference type="EMBL" id="MBC1374229.1"/>
    </source>
</evidence>